<dbReference type="PROSITE" id="PS51736">
    <property type="entry name" value="RECOMBINASES_3"/>
    <property type="match status" value="1"/>
</dbReference>
<dbReference type="InterPro" id="IPR036162">
    <property type="entry name" value="Resolvase-like_N_sf"/>
</dbReference>
<evidence type="ECO:0000313" key="4">
    <source>
        <dbReference type="EMBL" id="MEQ2510190.1"/>
    </source>
</evidence>
<dbReference type="PROSITE" id="PS51737">
    <property type="entry name" value="RECOMBINASE_DNA_BIND"/>
    <property type="match status" value="1"/>
</dbReference>
<organism evidence="4 5">
    <name type="scientific">Faecousia intestinalis</name>
    <dbReference type="NCBI Taxonomy" id="3133167"/>
    <lineage>
        <taxon>Bacteria</taxon>
        <taxon>Bacillati</taxon>
        <taxon>Bacillota</taxon>
        <taxon>Clostridia</taxon>
        <taxon>Eubacteriales</taxon>
        <taxon>Oscillospiraceae</taxon>
        <taxon>Faecousia</taxon>
    </lineage>
</organism>
<dbReference type="Pfam" id="PF13408">
    <property type="entry name" value="Zn_ribbon_recom"/>
    <property type="match status" value="1"/>
</dbReference>
<keyword evidence="1" id="KW-0175">Coiled coil</keyword>
<evidence type="ECO:0000256" key="1">
    <source>
        <dbReference type="SAM" id="Coils"/>
    </source>
</evidence>
<gene>
    <name evidence="4" type="ORF">WMO66_02835</name>
</gene>
<dbReference type="Pfam" id="PF07508">
    <property type="entry name" value="Recombinase"/>
    <property type="match status" value="1"/>
</dbReference>
<dbReference type="Gene3D" id="3.90.1750.20">
    <property type="entry name" value="Putative Large Serine Recombinase, Chain B, Domain 2"/>
    <property type="match status" value="1"/>
</dbReference>
<evidence type="ECO:0000313" key="5">
    <source>
        <dbReference type="Proteomes" id="UP001491552"/>
    </source>
</evidence>
<keyword evidence="5" id="KW-1185">Reference proteome</keyword>
<feature type="domain" description="Resolvase/invertase-type recombinase catalytic" evidence="2">
    <location>
        <begin position="2"/>
        <end position="150"/>
    </location>
</feature>
<dbReference type="InterPro" id="IPR050639">
    <property type="entry name" value="SSR_resolvase"/>
</dbReference>
<dbReference type="SUPFAM" id="SSF53041">
    <property type="entry name" value="Resolvase-like"/>
    <property type="match status" value="1"/>
</dbReference>
<feature type="coiled-coil region" evidence="1">
    <location>
        <begin position="392"/>
        <end position="419"/>
    </location>
</feature>
<accession>A0ABV1G468</accession>
<dbReference type="Proteomes" id="UP001491552">
    <property type="component" value="Unassembled WGS sequence"/>
</dbReference>
<dbReference type="Gene3D" id="3.40.50.1390">
    <property type="entry name" value="Resolvase, N-terminal catalytic domain"/>
    <property type="match status" value="1"/>
</dbReference>
<dbReference type="InterPro" id="IPR038109">
    <property type="entry name" value="DNA_bind_recomb_sf"/>
</dbReference>
<name>A0ABV1G468_9FIRM</name>
<dbReference type="InterPro" id="IPR011109">
    <property type="entry name" value="DNA_bind_recombinase_dom"/>
</dbReference>
<dbReference type="PANTHER" id="PTHR30461">
    <property type="entry name" value="DNA-INVERTASE FROM LAMBDOID PROPHAGE"/>
    <property type="match status" value="1"/>
</dbReference>
<protein>
    <submittedName>
        <fullName evidence="4">Recombinase family protein</fullName>
    </submittedName>
</protein>
<dbReference type="Pfam" id="PF00239">
    <property type="entry name" value="Resolvase"/>
    <property type="match status" value="1"/>
</dbReference>
<dbReference type="CDD" id="cd00338">
    <property type="entry name" value="Ser_Recombinase"/>
    <property type="match status" value="1"/>
</dbReference>
<dbReference type="InterPro" id="IPR006119">
    <property type="entry name" value="Resolv_N"/>
</dbReference>
<proteinExistence type="predicted"/>
<evidence type="ECO:0000259" key="3">
    <source>
        <dbReference type="PROSITE" id="PS51737"/>
    </source>
</evidence>
<dbReference type="RefSeq" id="WP_349134895.1">
    <property type="nucleotide sequence ID" value="NZ_JBBMFF010000135.1"/>
</dbReference>
<sequence>MNAVIYARYSSDRQREESIEGQLRECTEYAQKNHLTLLGTYVDRALSARTADRPDFQRMIADSAKGLFDAVLVWKLDRFSRDRYDSAHYKHILKKNGVRVISIKENISDGPEGIILESMLEGYAEYYSAELAQKIRRGQQENAIKCMNNGGNVPLGYYVNKTTGKLDIDPETAPYVRELFSRYAAGERLTVLQAEMEERGIRSKRGNAYTVSVLSNLLKNRKYIGEYKYGSVVTPGGIPAIIEKDLFERVQMRMTANKRAPARAKANEEYLLTTKLFCGDCGRLMAGESGRGHKGVVYQYYKCGGAKRKLGCKKKAVRKQWIEDVVVKLTVSQVLTDTAIDRIANAIVVMQEQEDTVTPVLKQQLQQCEAEIRNVMKAIRQGIITDTTKECLEDLESQRESLRGSIAQLQLERRKFSKEEIVDWISRYRDGNISDPEYRREIIDTFVNSVYVYDDKLILTYNYKDGSQTLTLQEVEAALSSDLTGICPPYKSRWQQSAGLFLSISANQPGGGLFRSTARRFSAYAAPR</sequence>
<feature type="domain" description="Recombinase" evidence="3">
    <location>
        <begin position="154"/>
        <end position="260"/>
    </location>
</feature>
<dbReference type="PANTHER" id="PTHR30461:SF23">
    <property type="entry name" value="DNA RECOMBINASE-RELATED"/>
    <property type="match status" value="1"/>
</dbReference>
<dbReference type="EMBL" id="JBBMFF010000135">
    <property type="protein sequence ID" value="MEQ2510190.1"/>
    <property type="molecule type" value="Genomic_DNA"/>
</dbReference>
<reference evidence="4 5" key="1">
    <citation type="submission" date="2024-03" db="EMBL/GenBank/DDBJ databases">
        <title>Human intestinal bacterial collection.</title>
        <authorList>
            <person name="Pauvert C."/>
            <person name="Hitch T.C.A."/>
            <person name="Clavel T."/>
        </authorList>
    </citation>
    <scope>NUCLEOTIDE SEQUENCE [LARGE SCALE GENOMIC DNA]</scope>
    <source>
        <strain evidence="4 5">CLA-AA-H192</strain>
    </source>
</reference>
<evidence type="ECO:0000259" key="2">
    <source>
        <dbReference type="PROSITE" id="PS51736"/>
    </source>
</evidence>
<dbReference type="SMART" id="SM00857">
    <property type="entry name" value="Resolvase"/>
    <property type="match status" value="1"/>
</dbReference>
<comment type="caution">
    <text evidence="4">The sequence shown here is derived from an EMBL/GenBank/DDBJ whole genome shotgun (WGS) entry which is preliminary data.</text>
</comment>
<dbReference type="InterPro" id="IPR025827">
    <property type="entry name" value="Zn_ribbon_recom_dom"/>
</dbReference>